<proteinExistence type="predicted"/>
<accession>A0A9N9F8W4</accession>
<comment type="caution">
    <text evidence="1">The sequence shown here is derived from an EMBL/GenBank/DDBJ whole genome shotgun (WGS) entry which is preliminary data.</text>
</comment>
<gene>
    <name evidence="1" type="ORF">RFULGI_LOCUS3197</name>
</gene>
<dbReference type="Proteomes" id="UP000789396">
    <property type="component" value="Unassembled WGS sequence"/>
</dbReference>
<reference evidence="1" key="1">
    <citation type="submission" date="2021-06" db="EMBL/GenBank/DDBJ databases">
        <authorList>
            <person name="Kallberg Y."/>
            <person name="Tangrot J."/>
            <person name="Rosling A."/>
        </authorList>
    </citation>
    <scope>NUCLEOTIDE SEQUENCE</scope>
    <source>
        <strain evidence="1">IN212</strain>
    </source>
</reference>
<organism evidence="1 2">
    <name type="scientific">Racocetra fulgida</name>
    <dbReference type="NCBI Taxonomy" id="60492"/>
    <lineage>
        <taxon>Eukaryota</taxon>
        <taxon>Fungi</taxon>
        <taxon>Fungi incertae sedis</taxon>
        <taxon>Mucoromycota</taxon>
        <taxon>Glomeromycotina</taxon>
        <taxon>Glomeromycetes</taxon>
        <taxon>Diversisporales</taxon>
        <taxon>Gigasporaceae</taxon>
        <taxon>Racocetra</taxon>
    </lineage>
</organism>
<name>A0A9N9F8W4_9GLOM</name>
<evidence type="ECO:0000313" key="2">
    <source>
        <dbReference type="Proteomes" id="UP000789396"/>
    </source>
</evidence>
<dbReference type="EMBL" id="CAJVPZ010002686">
    <property type="protein sequence ID" value="CAG8517613.1"/>
    <property type="molecule type" value="Genomic_DNA"/>
</dbReference>
<evidence type="ECO:0000313" key="1">
    <source>
        <dbReference type="EMBL" id="CAG8517613.1"/>
    </source>
</evidence>
<protein>
    <submittedName>
        <fullName evidence="1">18450_t:CDS:1</fullName>
    </submittedName>
</protein>
<keyword evidence="2" id="KW-1185">Reference proteome</keyword>
<dbReference type="AlphaFoldDB" id="A0A9N9F8W4"/>
<sequence length="39" mass="4313">MDIALGILDLVNDQVFSNDLSKQRSQGTIIFVCITHSGY</sequence>